<dbReference type="SUPFAM" id="SSF143212">
    <property type="entry name" value="Rv2632c-like"/>
    <property type="match status" value="1"/>
</dbReference>
<keyword evidence="3" id="KW-1185">Reference proteome</keyword>
<dbReference type="Pfam" id="PF08962">
    <property type="entry name" value="Rv2632c-like"/>
    <property type="match status" value="1"/>
</dbReference>
<dbReference type="RefSeq" id="WP_187814304.1">
    <property type="nucleotide sequence ID" value="NZ_JACTVJ010000006.1"/>
</dbReference>
<evidence type="ECO:0000313" key="3">
    <source>
        <dbReference type="Proteomes" id="UP000642284"/>
    </source>
</evidence>
<accession>A0ABR7SEE9</accession>
<evidence type="ECO:0000313" key="2">
    <source>
        <dbReference type="EMBL" id="MBC9713870.1"/>
    </source>
</evidence>
<dbReference type="EMBL" id="JACTVJ010000006">
    <property type="protein sequence ID" value="MBC9713870.1"/>
    <property type="molecule type" value="Genomic_DNA"/>
</dbReference>
<feature type="region of interest" description="Disordered" evidence="1">
    <location>
        <begin position="30"/>
        <end position="51"/>
    </location>
</feature>
<name>A0ABR7SEE9_9ACTN</name>
<dbReference type="InterPro" id="IPR015057">
    <property type="entry name" value="Rv2632c-like"/>
</dbReference>
<protein>
    <submittedName>
        <fullName evidence="2">DUF1876 family protein</fullName>
    </submittedName>
</protein>
<dbReference type="Proteomes" id="UP000642284">
    <property type="component" value="Unassembled WGS sequence"/>
</dbReference>
<reference evidence="2 3" key="1">
    <citation type="submission" date="2020-08" db="EMBL/GenBank/DDBJ databases">
        <title>Genemic of Streptomyces polyaspartic.</title>
        <authorList>
            <person name="Liu W."/>
        </authorList>
    </citation>
    <scope>NUCLEOTIDE SEQUENCE [LARGE SCALE GENOMIC DNA]</scope>
    <source>
        <strain evidence="2 3">TRM66268-LWL</strain>
    </source>
</reference>
<proteinExistence type="predicted"/>
<sequence>MEARGWSIRILVTEDGRDALARAVLTASDDSTLTGRDAARPPSSDCPPSTINDELAVSRALEDLAVRLRRVAVEDPHLTGLNRCTPYGSGA</sequence>
<organism evidence="2 3">
    <name type="scientific">Streptomyces polyasparticus</name>
    <dbReference type="NCBI Taxonomy" id="2767826"/>
    <lineage>
        <taxon>Bacteria</taxon>
        <taxon>Bacillati</taxon>
        <taxon>Actinomycetota</taxon>
        <taxon>Actinomycetes</taxon>
        <taxon>Kitasatosporales</taxon>
        <taxon>Streptomycetaceae</taxon>
        <taxon>Streptomyces</taxon>
    </lineage>
</organism>
<evidence type="ECO:0000256" key="1">
    <source>
        <dbReference type="SAM" id="MobiDB-lite"/>
    </source>
</evidence>
<gene>
    <name evidence="2" type="ORF">H9Y04_14965</name>
</gene>
<comment type="caution">
    <text evidence="2">The sequence shown here is derived from an EMBL/GenBank/DDBJ whole genome shotgun (WGS) entry which is preliminary data.</text>
</comment>
<dbReference type="Gene3D" id="3.30.160.240">
    <property type="entry name" value="Rv1738"/>
    <property type="match status" value="1"/>
</dbReference>
<dbReference type="InterPro" id="IPR038070">
    <property type="entry name" value="Rv2632c-like_sf"/>
</dbReference>